<dbReference type="PROSITE" id="PS50174">
    <property type="entry name" value="G_PATCH"/>
    <property type="match status" value="1"/>
</dbReference>
<dbReference type="InterPro" id="IPR039146">
    <property type="entry name" value="GPANK1"/>
</dbReference>
<dbReference type="PANTHER" id="PTHR20923">
    <property type="entry name" value="BAT4 PROTEIN-RELATED"/>
    <property type="match status" value="1"/>
</dbReference>
<dbReference type="GO" id="GO:0003676">
    <property type="term" value="F:nucleic acid binding"/>
    <property type="evidence" value="ECO:0007669"/>
    <property type="project" value="InterPro"/>
</dbReference>
<gene>
    <name evidence="2" type="ORF">Bhyg_10672</name>
</gene>
<protein>
    <recommendedName>
        <fullName evidence="1">G-patch domain-containing protein</fullName>
    </recommendedName>
</protein>
<name>A0A9Q0MTY6_9DIPT</name>
<feature type="domain" description="G-patch" evidence="1">
    <location>
        <begin position="192"/>
        <end position="237"/>
    </location>
</feature>
<dbReference type="InterPro" id="IPR000467">
    <property type="entry name" value="G_patch_dom"/>
</dbReference>
<dbReference type="SMART" id="SM00443">
    <property type="entry name" value="G_patch"/>
    <property type="match status" value="1"/>
</dbReference>
<dbReference type="Proteomes" id="UP001151699">
    <property type="component" value="Chromosome X"/>
</dbReference>
<dbReference type="PANTHER" id="PTHR20923:SF1">
    <property type="entry name" value="G PATCH DOMAIN AND ANKYRIN REPEAT-CONTAINING PROTEIN 1"/>
    <property type="match status" value="1"/>
</dbReference>
<sequence length="277" mass="31708">MEDSLEWKLLKMCSDAMELIVTSSVTYSKNDHFCSVVIDGLLIAATTGDNLFNTIKMAAEKAVRKIKHHSYDSRFEKEHYMGQRTEINSDLDKEYRHFFPLFQKYIINSRKRTDLVSGKAMTKLTRYSDANASFPANWTWDIGTKQHYHPNYFLTKNYTTTSSNCVKVKIESGGIKVVKRKMLLEQGSHIDESNIGYKMLLGLGWSGGPLGPKHDGIAEPISVELRTRRSGLGCTDSNINNQIIFQYLKQYADDDQQLDQLEFSDDFSNKEKKKLFG</sequence>
<organism evidence="2 3">
    <name type="scientific">Pseudolycoriella hygida</name>
    <dbReference type="NCBI Taxonomy" id="35572"/>
    <lineage>
        <taxon>Eukaryota</taxon>
        <taxon>Metazoa</taxon>
        <taxon>Ecdysozoa</taxon>
        <taxon>Arthropoda</taxon>
        <taxon>Hexapoda</taxon>
        <taxon>Insecta</taxon>
        <taxon>Pterygota</taxon>
        <taxon>Neoptera</taxon>
        <taxon>Endopterygota</taxon>
        <taxon>Diptera</taxon>
        <taxon>Nematocera</taxon>
        <taxon>Sciaroidea</taxon>
        <taxon>Sciaridae</taxon>
        <taxon>Pseudolycoriella</taxon>
    </lineage>
</organism>
<dbReference type="Pfam" id="PF01585">
    <property type="entry name" value="G-patch"/>
    <property type="match status" value="1"/>
</dbReference>
<dbReference type="AlphaFoldDB" id="A0A9Q0MTY6"/>
<proteinExistence type="predicted"/>
<dbReference type="EMBL" id="WJQU01000003">
    <property type="protein sequence ID" value="KAJ6637941.1"/>
    <property type="molecule type" value="Genomic_DNA"/>
</dbReference>
<evidence type="ECO:0000259" key="1">
    <source>
        <dbReference type="PROSITE" id="PS50174"/>
    </source>
</evidence>
<evidence type="ECO:0000313" key="2">
    <source>
        <dbReference type="EMBL" id="KAJ6637941.1"/>
    </source>
</evidence>
<comment type="caution">
    <text evidence="2">The sequence shown here is derived from an EMBL/GenBank/DDBJ whole genome shotgun (WGS) entry which is preliminary data.</text>
</comment>
<accession>A0A9Q0MTY6</accession>
<dbReference type="OrthoDB" id="29523at2759"/>
<evidence type="ECO:0000313" key="3">
    <source>
        <dbReference type="Proteomes" id="UP001151699"/>
    </source>
</evidence>
<reference evidence="2" key="1">
    <citation type="submission" date="2022-07" db="EMBL/GenBank/DDBJ databases">
        <authorList>
            <person name="Trinca V."/>
            <person name="Uliana J.V.C."/>
            <person name="Torres T.T."/>
            <person name="Ward R.J."/>
            <person name="Monesi N."/>
        </authorList>
    </citation>
    <scope>NUCLEOTIDE SEQUENCE</scope>
    <source>
        <strain evidence="2">HSMRA1968</strain>
        <tissue evidence="2">Whole embryos</tissue>
    </source>
</reference>
<keyword evidence="3" id="KW-1185">Reference proteome</keyword>